<dbReference type="InterPro" id="IPR025398">
    <property type="entry name" value="DUF4371"/>
</dbReference>
<name>A0A6S7GXU6_PARCT</name>
<dbReference type="OrthoDB" id="5986006at2759"/>
<dbReference type="AlphaFoldDB" id="A0A6S7GXU6"/>
<keyword evidence="3" id="KW-1185">Reference proteome</keyword>
<organism evidence="2 3">
    <name type="scientific">Paramuricea clavata</name>
    <name type="common">Red gorgonian</name>
    <name type="synonym">Violescent sea-whip</name>
    <dbReference type="NCBI Taxonomy" id="317549"/>
    <lineage>
        <taxon>Eukaryota</taxon>
        <taxon>Metazoa</taxon>
        <taxon>Cnidaria</taxon>
        <taxon>Anthozoa</taxon>
        <taxon>Octocorallia</taxon>
        <taxon>Malacalcyonacea</taxon>
        <taxon>Plexauridae</taxon>
        <taxon>Paramuricea</taxon>
    </lineage>
</organism>
<proteinExistence type="predicted"/>
<sequence>MTDVELFGKLGCNDWKRATQAISCHEKSAGHRNAMVQLLLRSDAGNRVDAALVRQEQEERDYWRSVLERVAETIRHLAVRGLAFRGTNEIIGSVDSGNFFGTLELLAKFDPFMAQHINQKANKGQGHTSYLSNTVCEEFIHLMAKRVLQNILDELKASKYFSVSVDSTPDISHVDQLTDLHCPVRSAIESCGTLCGFPRYAGPYWESVGGKFTWLFNKI</sequence>
<reference evidence="2" key="1">
    <citation type="submission" date="2020-04" db="EMBL/GenBank/DDBJ databases">
        <authorList>
            <person name="Alioto T."/>
            <person name="Alioto T."/>
            <person name="Gomez Garrido J."/>
        </authorList>
    </citation>
    <scope>NUCLEOTIDE SEQUENCE</scope>
    <source>
        <strain evidence="2">A484AB</strain>
    </source>
</reference>
<dbReference type="PANTHER" id="PTHR45749:SF23">
    <property type="entry name" value="ZINC FINGER MYM-TYPE PROTEIN 1-LIKE"/>
    <property type="match status" value="1"/>
</dbReference>
<feature type="domain" description="DUF4371" evidence="1">
    <location>
        <begin position="31"/>
        <end position="178"/>
    </location>
</feature>
<dbReference type="PANTHER" id="PTHR45749">
    <property type="match status" value="1"/>
</dbReference>
<evidence type="ECO:0000259" key="1">
    <source>
        <dbReference type="Pfam" id="PF14291"/>
    </source>
</evidence>
<accession>A0A6S7GXU6</accession>
<protein>
    <recommendedName>
        <fullName evidence="1">DUF4371 domain-containing protein</fullName>
    </recommendedName>
</protein>
<dbReference type="EMBL" id="CACRXK020002974">
    <property type="protein sequence ID" value="CAB3996903.1"/>
    <property type="molecule type" value="Genomic_DNA"/>
</dbReference>
<gene>
    <name evidence="2" type="ORF">PACLA_8A012330</name>
</gene>
<dbReference type="Proteomes" id="UP001152795">
    <property type="component" value="Unassembled WGS sequence"/>
</dbReference>
<evidence type="ECO:0000313" key="3">
    <source>
        <dbReference type="Proteomes" id="UP001152795"/>
    </source>
</evidence>
<comment type="caution">
    <text evidence="2">The sequence shown here is derived from an EMBL/GenBank/DDBJ whole genome shotgun (WGS) entry which is preliminary data.</text>
</comment>
<dbReference type="Pfam" id="PF14291">
    <property type="entry name" value="DUF4371"/>
    <property type="match status" value="1"/>
</dbReference>
<evidence type="ECO:0000313" key="2">
    <source>
        <dbReference type="EMBL" id="CAB3996903.1"/>
    </source>
</evidence>